<dbReference type="WBParaSite" id="ASIM_0001475901-mRNA-1">
    <property type="protein sequence ID" value="ASIM_0001475901-mRNA-1"/>
    <property type="gene ID" value="ASIM_0001475901"/>
</dbReference>
<keyword evidence="2" id="KW-1185">Reference proteome</keyword>
<sequence>MDKASPSGGEDCRGEYYDLCYHLPENGLVRGRRMNCDSLSIMKDLNLLDDNMNSIQFVDLQREAMPQPVFVTAFSSNHFDEGKRLISAIRSVLPNQLILVYDLGLTTEQAEFIQELCYVKYQRFNFSKYPPYVLCALEEECMGGNYNLQCSFDADRYGSYANCHRYDQSIINILLANQYFYDAHYYASEITDHFDFQRFVSEYTANFTCG</sequence>
<dbReference type="Proteomes" id="UP000267096">
    <property type="component" value="Unassembled WGS sequence"/>
</dbReference>
<dbReference type="EMBL" id="UYRR01031644">
    <property type="protein sequence ID" value="VDK51673.1"/>
    <property type="molecule type" value="Genomic_DNA"/>
</dbReference>
<proteinExistence type="predicted"/>
<dbReference type="AlphaFoldDB" id="A0A0M3K1L1"/>
<dbReference type="PANTHER" id="PTHR31389:SF4">
    <property type="entry name" value="LD39211P"/>
    <property type="match status" value="1"/>
</dbReference>
<gene>
    <name evidence="1" type="ORF">ASIM_LOCUS14169</name>
</gene>
<name>A0A0M3K1L1_ANISI</name>
<reference evidence="3" key="1">
    <citation type="submission" date="2017-02" db="UniProtKB">
        <authorList>
            <consortium name="WormBaseParasite"/>
        </authorList>
    </citation>
    <scope>IDENTIFICATION</scope>
</reference>
<dbReference type="InterPro" id="IPR012444">
    <property type="entry name" value="DUF1647"/>
</dbReference>
<dbReference type="Pfam" id="PF07801">
    <property type="entry name" value="DUF1647"/>
    <property type="match status" value="1"/>
</dbReference>
<evidence type="ECO:0000313" key="1">
    <source>
        <dbReference type="EMBL" id="VDK51673.1"/>
    </source>
</evidence>
<reference evidence="1 2" key="2">
    <citation type="submission" date="2018-11" db="EMBL/GenBank/DDBJ databases">
        <authorList>
            <consortium name="Pathogen Informatics"/>
        </authorList>
    </citation>
    <scope>NUCLEOTIDE SEQUENCE [LARGE SCALE GENOMIC DNA]</scope>
</reference>
<evidence type="ECO:0000313" key="3">
    <source>
        <dbReference type="WBParaSite" id="ASIM_0001475901-mRNA-1"/>
    </source>
</evidence>
<accession>A0A0M3K1L1</accession>
<protein>
    <submittedName>
        <fullName evidence="3">Peptidase_C25 domain-containing protein</fullName>
    </submittedName>
</protein>
<dbReference type="OrthoDB" id="10053392at2759"/>
<evidence type="ECO:0000313" key="2">
    <source>
        <dbReference type="Proteomes" id="UP000267096"/>
    </source>
</evidence>
<organism evidence="3">
    <name type="scientific">Anisakis simplex</name>
    <name type="common">Herring worm</name>
    <dbReference type="NCBI Taxonomy" id="6269"/>
    <lineage>
        <taxon>Eukaryota</taxon>
        <taxon>Metazoa</taxon>
        <taxon>Ecdysozoa</taxon>
        <taxon>Nematoda</taxon>
        <taxon>Chromadorea</taxon>
        <taxon>Rhabditida</taxon>
        <taxon>Spirurina</taxon>
        <taxon>Ascaridomorpha</taxon>
        <taxon>Ascaridoidea</taxon>
        <taxon>Anisakidae</taxon>
        <taxon>Anisakis</taxon>
        <taxon>Anisakis simplex complex</taxon>
    </lineage>
</organism>
<dbReference type="PANTHER" id="PTHR31389">
    <property type="entry name" value="LD39211P"/>
    <property type="match status" value="1"/>
</dbReference>